<comment type="caution">
    <text evidence="1">The sequence shown here is derived from an EMBL/GenBank/DDBJ whole genome shotgun (WGS) entry which is preliminary data.</text>
</comment>
<sequence length="69" mass="7898">MVRTTFSYVRLITKLAHPRTVSQAQSIPAPEDTDSRHFIDPCHFTTYCHAASYSADVYDTWVTLFKNMG</sequence>
<keyword evidence="2" id="KW-1185">Reference proteome</keyword>
<reference evidence="1 2" key="1">
    <citation type="submission" date="2019-05" db="EMBL/GenBank/DDBJ databases">
        <title>Another draft genome of Portunus trituberculatus and its Hox gene families provides insights of decapod evolution.</title>
        <authorList>
            <person name="Jeong J.-H."/>
            <person name="Song I."/>
            <person name="Kim S."/>
            <person name="Choi T."/>
            <person name="Kim D."/>
            <person name="Ryu S."/>
            <person name="Kim W."/>
        </authorList>
    </citation>
    <scope>NUCLEOTIDE SEQUENCE [LARGE SCALE GENOMIC DNA]</scope>
    <source>
        <tissue evidence="1">Muscle</tissue>
    </source>
</reference>
<protein>
    <submittedName>
        <fullName evidence="1">Uncharacterized protein</fullName>
    </submittedName>
</protein>
<proteinExistence type="predicted"/>
<evidence type="ECO:0000313" key="2">
    <source>
        <dbReference type="Proteomes" id="UP000324222"/>
    </source>
</evidence>
<organism evidence="1 2">
    <name type="scientific">Portunus trituberculatus</name>
    <name type="common">Swimming crab</name>
    <name type="synonym">Neptunus trituberculatus</name>
    <dbReference type="NCBI Taxonomy" id="210409"/>
    <lineage>
        <taxon>Eukaryota</taxon>
        <taxon>Metazoa</taxon>
        <taxon>Ecdysozoa</taxon>
        <taxon>Arthropoda</taxon>
        <taxon>Crustacea</taxon>
        <taxon>Multicrustacea</taxon>
        <taxon>Malacostraca</taxon>
        <taxon>Eumalacostraca</taxon>
        <taxon>Eucarida</taxon>
        <taxon>Decapoda</taxon>
        <taxon>Pleocyemata</taxon>
        <taxon>Brachyura</taxon>
        <taxon>Eubrachyura</taxon>
        <taxon>Portunoidea</taxon>
        <taxon>Portunidae</taxon>
        <taxon>Portuninae</taxon>
        <taxon>Portunus</taxon>
    </lineage>
</organism>
<dbReference type="Proteomes" id="UP000324222">
    <property type="component" value="Unassembled WGS sequence"/>
</dbReference>
<dbReference type="AlphaFoldDB" id="A0A5B7H9Y3"/>
<evidence type="ECO:0000313" key="1">
    <source>
        <dbReference type="EMBL" id="MPC66746.1"/>
    </source>
</evidence>
<accession>A0A5B7H9Y3</accession>
<dbReference type="EMBL" id="VSRR010025201">
    <property type="protein sequence ID" value="MPC66746.1"/>
    <property type="molecule type" value="Genomic_DNA"/>
</dbReference>
<name>A0A5B7H9Y3_PORTR</name>
<gene>
    <name evidence="1" type="ORF">E2C01_060897</name>
</gene>